<keyword evidence="2" id="KW-1133">Transmembrane helix</keyword>
<dbReference type="InterPro" id="IPR007345">
    <property type="entry name" value="Polysacch_pyruvyl_Trfase"/>
</dbReference>
<feature type="transmembrane region" description="Helical" evidence="2">
    <location>
        <begin position="273"/>
        <end position="295"/>
    </location>
</feature>
<dbReference type="Pfam" id="PF04230">
    <property type="entry name" value="PS_pyruv_trans"/>
    <property type="match status" value="1"/>
</dbReference>
<proteinExistence type="predicted"/>
<dbReference type="EMBL" id="UGSZ01000001">
    <property type="protein sequence ID" value="SUB56634.1"/>
    <property type="molecule type" value="Genomic_DNA"/>
</dbReference>
<evidence type="ECO:0000256" key="2">
    <source>
        <dbReference type="SAM" id="Phobius"/>
    </source>
</evidence>
<evidence type="ECO:0000259" key="3">
    <source>
        <dbReference type="Pfam" id="PF04230"/>
    </source>
</evidence>
<evidence type="ECO:0000313" key="4">
    <source>
        <dbReference type="EMBL" id="SUB56634.1"/>
    </source>
</evidence>
<dbReference type="Gene3D" id="3.40.50.2000">
    <property type="entry name" value="Glycogen Phosphorylase B"/>
    <property type="match status" value="1"/>
</dbReference>
<accession>A0A379C316</accession>
<organism evidence="4 5">
    <name type="scientific">Peptoniphilus lacrimalis</name>
    <dbReference type="NCBI Taxonomy" id="33031"/>
    <lineage>
        <taxon>Bacteria</taxon>
        <taxon>Bacillati</taxon>
        <taxon>Bacillota</taxon>
        <taxon>Tissierellia</taxon>
        <taxon>Tissierellales</taxon>
        <taxon>Peptoniphilaceae</taxon>
        <taxon>Peptoniphilus</taxon>
    </lineage>
</organism>
<dbReference type="OrthoDB" id="3199616at2"/>
<dbReference type="Proteomes" id="UP000255517">
    <property type="component" value="Unassembled WGS sequence"/>
</dbReference>
<dbReference type="PANTHER" id="PTHR36836">
    <property type="entry name" value="COLANIC ACID BIOSYNTHESIS PROTEIN WCAK"/>
    <property type="match status" value="1"/>
</dbReference>
<dbReference type="AlphaFoldDB" id="A0A379C316"/>
<sequence>MKKILFSGYFGFDNSGDDAILKAMVDDFKKLNIDIELKAFSNNPVKTEKIYDIKSADRFNLSHLIANLKETDLFISGGGSLLQDVTSTRSLAYYLFLIFLAKILGKKVYVYANGIGPINKPFNRFMTKIILEKVDFISLRDKLSYDFVKKLKLKNKNIKVTADPVFSLEPISDKKTEEILAKEGIKISQNTIGICIREWKKAQDLKEKLAYVCDYLVDMGYDVLLVPFHMPRDNVYSMELAKLCKNKDRISTITKTYKAQELMGIFRKCKLLLAMRLHSVIYAAVVNLPMVGLIYDPKVRAMVDELGISESVDVETFTTDELIDQVKKALDNLDQRRIILEKNTNKKKEKAKENISIALELLNK</sequence>
<reference evidence="4 5" key="1">
    <citation type="submission" date="2018-06" db="EMBL/GenBank/DDBJ databases">
        <authorList>
            <consortium name="Pathogen Informatics"/>
            <person name="Doyle S."/>
        </authorList>
    </citation>
    <scope>NUCLEOTIDE SEQUENCE [LARGE SCALE GENOMIC DNA]</scope>
    <source>
        <strain evidence="4 5">NCTC13149</strain>
    </source>
</reference>
<dbReference type="InterPro" id="IPR019896">
    <property type="entry name" value="Polysacch_pyruvyl_Trfase_CsaB"/>
</dbReference>
<keyword evidence="1" id="KW-0175">Coiled coil</keyword>
<keyword evidence="2" id="KW-0812">Transmembrane</keyword>
<dbReference type="NCBIfam" id="TIGR03609">
    <property type="entry name" value="S_layer_CsaB"/>
    <property type="match status" value="1"/>
</dbReference>
<dbReference type="RefSeq" id="WP_019035266.1">
    <property type="nucleotide sequence ID" value="NZ_UGSZ01000001.1"/>
</dbReference>
<evidence type="ECO:0000256" key="1">
    <source>
        <dbReference type="SAM" id="Coils"/>
    </source>
</evidence>
<feature type="coiled-coil region" evidence="1">
    <location>
        <begin position="323"/>
        <end position="350"/>
    </location>
</feature>
<gene>
    <name evidence="4" type="ORF">NCTC13149_00406</name>
</gene>
<dbReference type="PANTHER" id="PTHR36836:SF1">
    <property type="entry name" value="COLANIC ACID BIOSYNTHESIS PROTEIN WCAK"/>
    <property type="match status" value="1"/>
</dbReference>
<dbReference type="STRING" id="1122949.GCA_000378725_01650"/>
<keyword evidence="2" id="KW-0472">Membrane</keyword>
<protein>
    <submittedName>
        <fullName evidence="4">Colanic acid biosynthesis protein</fullName>
    </submittedName>
</protein>
<feature type="domain" description="Polysaccharide pyruvyl transferase" evidence="3">
    <location>
        <begin position="14"/>
        <end position="297"/>
    </location>
</feature>
<evidence type="ECO:0000313" key="5">
    <source>
        <dbReference type="Proteomes" id="UP000255517"/>
    </source>
</evidence>
<name>A0A379C316_9FIRM</name>